<dbReference type="Proteomes" id="UP000245959">
    <property type="component" value="Unassembled WGS sequence"/>
</dbReference>
<dbReference type="InterPro" id="IPR000524">
    <property type="entry name" value="Tscrpt_reg_HTH_GntR"/>
</dbReference>
<dbReference type="PROSITE" id="PS50949">
    <property type="entry name" value="HTH_GNTR"/>
    <property type="match status" value="1"/>
</dbReference>
<organism evidence="5 6">
    <name type="scientific">Victivallis vadensis</name>
    <dbReference type="NCBI Taxonomy" id="172901"/>
    <lineage>
        <taxon>Bacteria</taxon>
        <taxon>Pseudomonadati</taxon>
        <taxon>Lentisphaerota</taxon>
        <taxon>Lentisphaeria</taxon>
        <taxon>Victivallales</taxon>
        <taxon>Victivallaceae</taxon>
        <taxon>Victivallis</taxon>
    </lineage>
</organism>
<gene>
    <name evidence="5" type="ORF">C8D82_11470</name>
</gene>
<reference evidence="5 6" key="1">
    <citation type="submission" date="2018-04" db="EMBL/GenBank/DDBJ databases">
        <title>Genomic Encyclopedia of Type Strains, Phase IV (KMG-IV): sequencing the most valuable type-strain genomes for metagenomic binning, comparative biology and taxonomic classification.</title>
        <authorList>
            <person name="Goeker M."/>
        </authorList>
    </citation>
    <scope>NUCLEOTIDE SEQUENCE [LARGE SCALE GENOMIC DNA]</scope>
    <source>
        <strain evidence="5 6">DSM 14823</strain>
    </source>
</reference>
<sequence>MNQEQFEIYRHLAGRLIDGQLSPGSHIESEQELARKFSTTRMNAYRAIKQLERRGIVSRSKRAGTRVSAPVNPNLLRQLKCEMTRRICVIHSRNSYEYLHWTGEFRRTLQQALAAEDFTLEDVHLDDVRDRAELKEKLLRLTETGIAAFILSVRGEEDEFLIENSDLFFQYHNKIFVYQSGAMSWMHWPFHTVTVNIFGEGSLAAKYLMEKGIRKIAYCRREISSKNYLDFNRERLLGVEFTMRRLSDGRNKPEEWVGLEQIYRNCMENGSGCGLIVSTDELAARIIDYFAERGAKRPPEMISFDNNSEYDSYRLTTIAPPHVEMAQTLGRLIFDNIDIDSECGFVSYIKIDSKLIINHQE</sequence>
<evidence type="ECO:0000313" key="6">
    <source>
        <dbReference type="Proteomes" id="UP000245959"/>
    </source>
</evidence>
<evidence type="ECO:0000259" key="4">
    <source>
        <dbReference type="PROSITE" id="PS50949"/>
    </source>
</evidence>
<name>A0A2U1AYE0_9BACT</name>
<dbReference type="InterPro" id="IPR036388">
    <property type="entry name" value="WH-like_DNA-bd_sf"/>
</dbReference>
<dbReference type="GO" id="GO:0003700">
    <property type="term" value="F:DNA-binding transcription factor activity"/>
    <property type="evidence" value="ECO:0007669"/>
    <property type="project" value="InterPro"/>
</dbReference>
<keyword evidence="3" id="KW-0804">Transcription</keyword>
<dbReference type="EMBL" id="QEKH01000014">
    <property type="protein sequence ID" value="PVY41456.1"/>
    <property type="molecule type" value="Genomic_DNA"/>
</dbReference>
<dbReference type="CDD" id="cd07377">
    <property type="entry name" value="WHTH_GntR"/>
    <property type="match status" value="1"/>
</dbReference>
<dbReference type="InterPro" id="IPR028082">
    <property type="entry name" value="Peripla_BP_I"/>
</dbReference>
<dbReference type="InterPro" id="IPR036390">
    <property type="entry name" value="WH_DNA-bd_sf"/>
</dbReference>
<accession>A0A2U1AYE0</accession>
<evidence type="ECO:0000313" key="5">
    <source>
        <dbReference type="EMBL" id="PVY41456.1"/>
    </source>
</evidence>
<dbReference type="Gene3D" id="3.40.50.2300">
    <property type="match status" value="2"/>
</dbReference>
<dbReference type="InterPro" id="IPR046335">
    <property type="entry name" value="LacI/GalR-like_sensor"/>
</dbReference>
<dbReference type="Pfam" id="PF00392">
    <property type="entry name" value="GntR"/>
    <property type="match status" value="1"/>
</dbReference>
<dbReference type="GeneID" id="78295422"/>
<keyword evidence="1" id="KW-0805">Transcription regulation</keyword>
<evidence type="ECO:0000256" key="1">
    <source>
        <dbReference type="ARBA" id="ARBA00023015"/>
    </source>
</evidence>
<dbReference type="GO" id="GO:0000976">
    <property type="term" value="F:transcription cis-regulatory region binding"/>
    <property type="evidence" value="ECO:0007669"/>
    <property type="project" value="TreeGrafter"/>
</dbReference>
<dbReference type="SUPFAM" id="SSF53822">
    <property type="entry name" value="Periplasmic binding protein-like I"/>
    <property type="match status" value="1"/>
</dbReference>
<dbReference type="AlphaFoldDB" id="A0A2U1AYE0"/>
<proteinExistence type="predicted"/>
<feature type="domain" description="HTH gntR-type" evidence="4">
    <location>
        <begin position="2"/>
        <end position="70"/>
    </location>
</feature>
<dbReference type="Pfam" id="PF13377">
    <property type="entry name" value="Peripla_BP_3"/>
    <property type="match status" value="1"/>
</dbReference>
<dbReference type="PANTHER" id="PTHR30146">
    <property type="entry name" value="LACI-RELATED TRANSCRIPTIONAL REPRESSOR"/>
    <property type="match status" value="1"/>
</dbReference>
<protein>
    <submittedName>
        <fullName evidence="5">DNA-binding LacI/PurR family transcriptional regulator</fullName>
    </submittedName>
</protein>
<dbReference type="SMART" id="SM00345">
    <property type="entry name" value="HTH_GNTR"/>
    <property type="match status" value="1"/>
</dbReference>
<evidence type="ECO:0000256" key="3">
    <source>
        <dbReference type="ARBA" id="ARBA00023163"/>
    </source>
</evidence>
<comment type="caution">
    <text evidence="5">The sequence shown here is derived from an EMBL/GenBank/DDBJ whole genome shotgun (WGS) entry which is preliminary data.</text>
</comment>
<dbReference type="Gene3D" id="1.10.10.10">
    <property type="entry name" value="Winged helix-like DNA-binding domain superfamily/Winged helix DNA-binding domain"/>
    <property type="match status" value="1"/>
</dbReference>
<dbReference type="RefSeq" id="WP_116884112.1">
    <property type="nucleotide sequence ID" value="NZ_CABMMC010000160.1"/>
</dbReference>
<evidence type="ECO:0000256" key="2">
    <source>
        <dbReference type="ARBA" id="ARBA00023125"/>
    </source>
</evidence>
<dbReference type="PANTHER" id="PTHR30146:SF109">
    <property type="entry name" value="HTH-TYPE TRANSCRIPTIONAL REGULATOR GALS"/>
    <property type="match status" value="1"/>
</dbReference>
<dbReference type="OrthoDB" id="3567645at2"/>
<dbReference type="SUPFAM" id="SSF46785">
    <property type="entry name" value="Winged helix' DNA-binding domain"/>
    <property type="match status" value="1"/>
</dbReference>
<keyword evidence="2 5" id="KW-0238">DNA-binding</keyword>
<keyword evidence="6" id="KW-1185">Reference proteome</keyword>